<dbReference type="InterPro" id="IPR050090">
    <property type="entry name" value="Tyrosine_recombinase_XerCD"/>
</dbReference>
<evidence type="ECO:0000259" key="6">
    <source>
        <dbReference type="PROSITE" id="PS51898"/>
    </source>
</evidence>
<evidence type="ECO:0000259" key="7">
    <source>
        <dbReference type="PROSITE" id="PS51900"/>
    </source>
</evidence>
<name>A0A450XWK9_9GAMM</name>
<dbReference type="SUPFAM" id="SSF56349">
    <property type="entry name" value="DNA breaking-rejoining enzymes"/>
    <property type="match status" value="1"/>
</dbReference>
<dbReference type="InterPro" id="IPR013762">
    <property type="entry name" value="Integrase-like_cat_sf"/>
</dbReference>
<organism evidence="8">
    <name type="scientific">Candidatus Kentrum sp. MB</name>
    <dbReference type="NCBI Taxonomy" id="2138164"/>
    <lineage>
        <taxon>Bacteria</taxon>
        <taxon>Pseudomonadati</taxon>
        <taxon>Pseudomonadota</taxon>
        <taxon>Gammaproteobacteria</taxon>
        <taxon>Candidatus Kentrum</taxon>
    </lineage>
</organism>
<evidence type="ECO:0000313" key="8">
    <source>
        <dbReference type="EMBL" id="VFK33655.1"/>
    </source>
</evidence>
<dbReference type="GO" id="GO:0003677">
    <property type="term" value="F:DNA binding"/>
    <property type="evidence" value="ECO:0007669"/>
    <property type="project" value="UniProtKB-UniRule"/>
</dbReference>
<keyword evidence="4" id="KW-0233">DNA recombination</keyword>
<feature type="domain" description="Core-binding (CB)" evidence="7">
    <location>
        <begin position="7"/>
        <end position="87"/>
    </location>
</feature>
<dbReference type="PROSITE" id="PS51900">
    <property type="entry name" value="CB"/>
    <property type="match status" value="1"/>
</dbReference>
<evidence type="ECO:0000256" key="4">
    <source>
        <dbReference type="ARBA" id="ARBA00023172"/>
    </source>
</evidence>
<dbReference type="EMBL" id="CAADFQ010000050">
    <property type="protein sequence ID" value="VFK33655.1"/>
    <property type="molecule type" value="Genomic_DNA"/>
</dbReference>
<evidence type="ECO:0000256" key="5">
    <source>
        <dbReference type="PROSITE-ProRule" id="PRU01248"/>
    </source>
</evidence>
<dbReference type="InterPro" id="IPR044068">
    <property type="entry name" value="CB"/>
</dbReference>
<evidence type="ECO:0000256" key="3">
    <source>
        <dbReference type="ARBA" id="ARBA00023125"/>
    </source>
</evidence>
<reference evidence="8" key="1">
    <citation type="submission" date="2019-02" db="EMBL/GenBank/DDBJ databases">
        <authorList>
            <person name="Gruber-Vodicka R. H."/>
            <person name="Seah K. B. B."/>
        </authorList>
    </citation>
    <scope>NUCLEOTIDE SEQUENCE</scope>
    <source>
        <strain evidence="8">BECK_BZ199</strain>
    </source>
</reference>
<dbReference type="PANTHER" id="PTHR30349:SF64">
    <property type="entry name" value="PROPHAGE INTEGRASE INTD-RELATED"/>
    <property type="match status" value="1"/>
</dbReference>
<feature type="domain" description="Tyr recombinase" evidence="6">
    <location>
        <begin position="103"/>
        <end position="221"/>
    </location>
</feature>
<protein>
    <submittedName>
        <fullName evidence="8">Site-specific recombinase XerD</fullName>
    </submittedName>
</protein>
<dbReference type="GO" id="GO:0015074">
    <property type="term" value="P:DNA integration"/>
    <property type="evidence" value="ECO:0007669"/>
    <property type="project" value="UniProtKB-KW"/>
</dbReference>
<dbReference type="InterPro" id="IPR011010">
    <property type="entry name" value="DNA_brk_join_enz"/>
</dbReference>
<evidence type="ECO:0000256" key="1">
    <source>
        <dbReference type="ARBA" id="ARBA00008857"/>
    </source>
</evidence>
<dbReference type="Pfam" id="PF00589">
    <property type="entry name" value="Phage_integrase"/>
    <property type="match status" value="1"/>
</dbReference>
<evidence type="ECO:0000256" key="2">
    <source>
        <dbReference type="ARBA" id="ARBA00022908"/>
    </source>
</evidence>
<dbReference type="PROSITE" id="PS51898">
    <property type="entry name" value="TYR_RECOMBINASE"/>
    <property type="match status" value="1"/>
</dbReference>
<dbReference type="Pfam" id="PF13495">
    <property type="entry name" value="Phage_int_SAM_4"/>
    <property type="match status" value="1"/>
</dbReference>
<dbReference type="Gene3D" id="1.10.150.130">
    <property type="match status" value="1"/>
</dbReference>
<dbReference type="PANTHER" id="PTHR30349">
    <property type="entry name" value="PHAGE INTEGRASE-RELATED"/>
    <property type="match status" value="1"/>
</dbReference>
<dbReference type="GO" id="GO:0006310">
    <property type="term" value="P:DNA recombination"/>
    <property type="evidence" value="ECO:0007669"/>
    <property type="project" value="UniProtKB-KW"/>
</dbReference>
<proteinExistence type="inferred from homology"/>
<keyword evidence="2" id="KW-0229">DNA integration</keyword>
<dbReference type="Gene3D" id="1.10.443.10">
    <property type="entry name" value="Intergrase catalytic core"/>
    <property type="match status" value="1"/>
</dbReference>
<accession>A0A450XWK9</accession>
<keyword evidence="3 5" id="KW-0238">DNA-binding</keyword>
<dbReference type="InterPro" id="IPR004107">
    <property type="entry name" value="Integrase_SAM-like_N"/>
</dbReference>
<dbReference type="AlphaFoldDB" id="A0A450XWK9"/>
<dbReference type="InterPro" id="IPR002104">
    <property type="entry name" value="Integrase_catalytic"/>
</dbReference>
<comment type="similarity">
    <text evidence="1">Belongs to the 'phage' integrase family.</text>
</comment>
<gene>
    <name evidence="8" type="ORF">BECKMB1821I_GA0114274_105018</name>
</gene>
<sequence>MKSASKANFKQNYKTHLKHLKLKGLQPSTIDAYARAIRRIGAHFDYRLDDLSEAQLTDYFSDLLDSRSWSVVKHDLYGLKFYYTHVLHKPWTIDLIKPPKTQRLPDIVTPDEAKRLFMATRVLSFRVFFFTLYSLGLRLGEGLRLQVGDIDAGYRRVHIRNSKGNKDRFVPLPDTTLNLLRRFWQVHRNSVLLFPNRRGGVKVAQPLRHWSAPVFGTPCKR</sequence>
<dbReference type="InterPro" id="IPR010998">
    <property type="entry name" value="Integrase_recombinase_N"/>
</dbReference>